<dbReference type="AlphaFoldDB" id="A0A2P5ABV8"/>
<name>A0A2P5ABV8_PARAD</name>
<dbReference type="EMBL" id="JXTB01000685">
    <property type="protein sequence ID" value="PON34019.1"/>
    <property type="molecule type" value="Genomic_DNA"/>
</dbReference>
<comment type="caution">
    <text evidence="1">The sequence shown here is derived from an EMBL/GenBank/DDBJ whole genome shotgun (WGS) entry which is preliminary data.</text>
</comment>
<organism evidence="1 2">
    <name type="scientific">Parasponia andersonii</name>
    <name type="common">Sponia andersonii</name>
    <dbReference type="NCBI Taxonomy" id="3476"/>
    <lineage>
        <taxon>Eukaryota</taxon>
        <taxon>Viridiplantae</taxon>
        <taxon>Streptophyta</taxon>
        <taxon>Embryophyta</taxon>
        <taxon>Tracheophyta</taxon>
        <taxon>Spermatophyta</taxon>
        <taxon>Magnoliopsida</taxon>
        <taxon>eudicotyledons</taxon>
        <taxon>Gunneridae</taxon>
        <taxon>Pentapetalae</taxon>
        <taxon>rosids</taxon>
        <taxon>fabids</taxon>
        <taxon>Rosales</taxon>
        <taxon>Cannabaceae</taxon>
        <taxon>Parasponia</taxon>
    </lineage>
</organism>
<reference evidence="2" key="1">
    <citation type="submission" date="2016-06" db="EMBL/GenBank/DDBJ databases">
        <title>Parallel loss of symbiosis genes in relatives of nitrogen-fixing non-legume Parasponia.</title>
        <authorList>
            <person name="Van Velzen R."/>
            <person name="Holmer R."/>
            <person name="Bu F."/>
            <person name="Rutten L."/>
            <person name="Van Zeijl A."/>
            <person name="Liu W."/>
            <person name="Santuari L."/>
            <person name="Cao Q."/>
            <person name="Sharma T."/>
            <person name="Shen D."/>
            <person name="Roswanjaya Y."/>
            <person name="Wardhani T."/>
            <person name="Kalhor M.S."/>
            <person name="Jansen J."/>
            <person name="Van den Hoogen J."/>
            <person name="Gungor B."/>
            <person name="Hartog M."/>
            <person name="Hontelez J."/>
            <person name="Verver J."/>
            <person name="Yang W.-C."/>
            <person name="Schijlen E."/>
            <person name="Repin R."/>
            <person name="Schilthuizen M."/>
            <person name="Schranz E."/>
            <person name="Heidstra R."/>
            <person name="Miyata K."/>
            <person name="Fedorova E."/>
            <person name="Kohlen W."/>
            <person name="Bisseling T."/>
            <person name="Smit S."/>
            <person name="Geurts R."/>
        </authorList>
    </citation>
    <scope>NUCLEOTIDE SEQUENCE [LARGE SCALE GENOMIC DNA]</scope>
    <source>
        <strain evidence="2">cv. WU1-14</strain>
    </source>
</reference>
<gene>
    <name evidence="1" type="ORF">PanWU01x14_347970</name>
</gene>
<sequence length="86" mass="9949">MIINESSNFALFSLEKTGDLRNPSLAVRVTWNRFFRKQLFVIFTSSFCFSPSLKRMNLDEISSLCTGLHLDEEDGPVVEMERPLYI</sequence>
<evidence type="ECO:0000313" key="2">
    <source>
        <dbReference type="Proteomes" id="UP000237105"/>
    </source>
</evidence>
<accession>A0A2P5ABV8</accession>
<proteinExistence type="predicted"/>
<keyword evidence="2" id="KW-1185">Reference proteome</keyword>
<protein>
    <submittedName>
        <fullName evidence="1">Uncharacterized protein</fullName>
    </submittedName>
</protein>
<dbReference type="Proteomes" id="UP000237105">
    <property type="component" value="Unassembled WGS sequence"/>
</dbReference>
<evidence type="ECO:0000313" key="1">
    <source>
        <dbReference type="EMBL" id="PON34019.1"/>
    </source>
</evidence>